<feature type="region of interest" description="Disordered" evidence="1">
    <location>
        <begin position="264"/>
        <end position="286"/>
    </location>
</feature>
<organism evidence="2 3">
    <name type="scientific">Aspergillus fijiensis CBS 313.89</name>
    <dbReference type="NCBI Taxonomy" id="1448319"/>
    <lineage>
        <taxon>Eukaryota</taxon>
        <taxon>Fungi</taxon>
        <taxon>Dikarya</taxon>
        <taxon>Ascomycota</taxon>
        <taxon>Pezizomycotina</taxon>
        <taxon>Eurotiomycetes</taxon>
        <taxon>Eurotiomycetidae</taxon>
        <taxon>Eurotiales</taxon>
        <taxon>Aspergillaceae</taxon>
        <taxon>Aspergillus</taxon>
    </lineage>
</organism>
<proteinExistence type="predicted"/>
<feature type="compositionally biased region" description="Low complexity" evidence="1">
    <location>
        <begin position="182"/>
        <end position="191"/>
    </location>
</feature>
<gene>
    <name evidence="2" type="ORF">BO72DRAFT_524665</name>
</gene>
<dbReference type="AlphaFoldDB" id="A0A8G1S0K9"/>
<accession>A0A8G1S0K9</accession>
<name>A0A8G1S0K9_9EURO</name>
<dbReference type="VEuPathDB" id="FungiDB:BO72DRAFT_524665"/>
<evidence type="ECO:0000313" key="3">
    <source>
        <dbReference type="Proteomes" id="UP000249789"/>
    </source>
</evidence>
<dbReference type="GeneID" id="63867229"/>
<dbReference type="EMBL" id="KZ824626">
    <property type="protein sequence ID" value="RAK81205.1"/>
    <property type="molecule type" value="Genomic_DNA"/>
</dbReference>
<keyword evidence="3" id="KW-1185">Reference proteome</keyword>
<reference evidence="2 3" key="1">
    <citation type="submission" date="2018-02" db="EMBL/GenBank/DDBJ databases">
        <title>The genomes of Aspergillus section Nigri reveals drivers in fungal speciation.</title>
        <authorList>
            <consortium name="DOE Joint Genome Institute"/>
            <person name="Vesth T.C."/>
            <person name="Nybo J."/>
            <person name="Theobald S."/>
            <person name="Brandl J."/>
            <person name="Frisvad J.C."/>
            <person name="Nielsen K.F."/>
            <person name="Lyhne E.K."/>
            <person name="Kogle M.E."/>
            <person name="Kuo A."/>
            <person name="Riley R."/>
            <person name="Clum A."/>
            <person name="Nolan M."/>
            <person name="Lipzen A."/>
            <person name="Salamov A."/>
            <person name="Henrissat B."/>
            <person name="Wiebenga A."/>
            <person name="De vries R.P."/>
            <person name="Grigoriev I.V."/>
            <person name="Mortensen U.H."/>
            <person name="Andersen M.R."/>
            <person name="Baker S.E."/>
        </authorList>
    </citation>
    <scope>NUCLEOTIDE SEQUENCE [LARGE SCALE GENOMIC DNA]</scope>
    <source>
        <strain evidence="2 3">CBS 313.89</strain>
    </source>
</reference>
<protein>
    <recommendedName>
        <fullName evidence="4">Dockerin type 1</fullName>
    </recommendedName>
</protein>
<sequence>MTIPDLHPQISILTPDPPSTHRLNACAYQQSALTTVAHTQYAAFYTPTPDPTTRFLTLARRDLSDQTSEWHHLTFTDYPQRTDDGHNTISVGICAGDGTIHLAFDHHCDTLHYRLSQPGLAYDIRKSSWTSASFGAVQSHLPGCSPLSDVTYPRFIPAGENLFFECRIGRAGAGSEALYLYTPAPNTTSTDTRTDTRTDTSPPTTTPPNPATATGKYTPHPTPQALYLHGQACNPYPNGLSFHAPTNKLHITWTNRHFVPYEGAEDPTSTAHKAQAGPNGPENNEGLYHAFAEVDPDPSHADRKVGVSVRWRGSRTAHEVLATGAFGANPPDEAEEEAITPLNSQDPRLRVRRIPRGSGIMNQEGQFVDADGTLHVLNRENTRAGREEWVYYVCGPDGKGWESWALEGVWPTETGLRGKVVCWRSRVWFILPENEREEWVLARWGREEGLEVVWRGNGFTGEPVVDERALLEVGVLSVFGLRVDGEGGREVVVLTFGLEGLS</sequence>
<dbReference type="OrthoDB" id="9978204at2759"/>
<evidence type="ECO:0000313" key="2">
    <source>
        <dbReference type="EMBL" id="RAK81205.1"/>
    </source>
</evidence>
<dbReference type="Proteomes" id="UP000249789">
    <property type="component" value="Unassembled WGS sequence"/>
</dbReference>
<dbReference type="Pfam" id="PF15892">
    <property type="entry name" value="BNR_4"/>
    <property type="match status" value="1"/>
</dbReference>
<evidence type="ECO:0000256" key="1">
    <source>
        <dbReference type="SAM" id="MobiDB-lite"/>
    </source>
</evidence>
<dbReference type="RefSeq" id="XP_040805215.1">
    <property type="nucleotide sequence ID" value="XM_040949894.1"/>
</dbReference>
<evidence type="ECO:0008006" key="4">
    <source>
        <dbReference type="Google" id="ProtNLM"/>
    </source>
</evidence>
<feature type="region of interest" description="Disordered" evidence="1">
    <location>
        <begin position="182"/>
        <end position="222"/>
    </location>
</feature>